<evidence type="ECO:0000313" key="2">
    <source>
        <dbReference type="Proteomes" id="UP000030745"/>
    </source>
</evidence>
<reference evidence="1 2" key="1">
    <citation type="journal article" date="2013" name="PLoS Genet.">
        <title>Distinctive expansion of potential virulence genes in the genome of the oomycete fish pathogen Saprolegnia parasitica.</title>
        <authorList>
            <person name="Jiang R.H."/>
            <person name="de Bruijn I."/>
            <person name="Haas B.J."/>
            <person name="Belmonte R."/>
            <person name="Lobach L."/>
            <person name="Christie J."/>
            <person name="van den Ackerveken G."/>
            <person name="Bottin A."/>
            <person name="Bulone V."/>
            <person name="Diaz-Moreno S.M."/>
            <person name="Dumas B."/>
            <person name="Fan L."/>
            <person name="Gaulin E."/>
            <person name="Govers F."/>
            <person name="Grenville-Briggs L.J."/>
            <person name="Horner N.R."/>
            <person name="Levin J.Z."/>
            <person name="Mammella M."/>
            <person name="Meijer H.J."/>
            <person name="Morris P."/>
            <person name="Nusbaum C."/>
            <person name="Oome S."/>
            <person name="Phillips A.J."/>
            <person name="van Rooyen D."/>
            <person name="Rzeszutek E."/>
            <person name="Saraiva M."/>
            <person name="Secombes C.J."/>
            <person name="Seidl M.F."/>
            <person name="Snel B."/>
            <person name="Stassen J.H."/>
            <person name="Sykes S."/>
            <person name="Tripathy S."/>
            <person name="van den Berg H."/>
            <person name="Vega-Arreguin J.C."/>
            <person name="Wawra S."/>
            <person name="Young S.K."/>
            <person name="Zeng Q."/>
            <person name="Dieguez-Uribeondo J."/>
            <person name="Russ C."/>
            <person name="Tyler B.M."/>
            <person name="van West P."/>
        </authorList>
    </citation>
    <scope>NUCLEOTIDE SEQUENCE [LARGE SCALE GENOMIC DNA]</scope>
    <source>
        <strain evidence="1 2">CBS 223.65</strain>
    </source>
</reference>
<sequence>MATTQDDEGSPMAPPEVMKEDDILGPSLLDVMQNMSLSSLKATFYSRSCFVGTYSSTDVDGPKKIQDFFVKTLQSLSCDASGLVFMLEGALVVLIESTADHFTDICVALQGFPNVSDVKVVATCDDNSKRLIQSLYFKKLSISKPNDANESDIPQAASTMFFNLVTLARRLGTQPAANIKKSLAAPSNSDQVLFPSTELVLLVAKSHDLMTLDEYLAIYRDPITVELESERVWPIHPLISY</sequence>
<dbReference type="GeneID" id="24126591"/>
<dbReference type="Pfam" id="PF24787">
    <property type="entry name" value="TEX47"/>
    <property type="match status" value="1"/>
</dbReference>
<dbReference type="VEuPathDB" id="FungiDB:SPRG_04125"/>
<evidence type="ECO:0000313" key="1">
    <source>
        <dbReference type="EMBL" id="KDO30937.1"/>
    </source>
</evidence>
<dbReference type="Proteomes" id="UP000030745">
    <property type="component" value="Unassembled WGS sequence"/>
</dbReference>
<dbReference type="OMA" id="LSKIQCE"/>
<accession>A0A067CVV7</accession>
<dbReference type="KEGG" id="spar:SPRG_04125"/>
<dbReference type="PANTHER" id="PTHR34035">
    <property type="entry name" value="TESTIS-EXPRESSED PROTEIN 47"/>
    <property type="match status" value="1"/>
</dbReference>
<keyword evidence="2" id="KW-1185">Reference proteome</keyword>
<protein>
    <submittedName>
        <fullName evidence="1">Uncharacterized protein</fullName>
    </submittedName>
</protein>
<dbReference type="PANTHER" id="PTHR34035:SF1">
    <property type="entry name" value="TESTIS-EXPRESSED PROTEIN 47"/>
    <property type="match status" value="1"/>
</dbReference>
<dbReference type="EMBL" id="KK583199">
    <property type="protein sequence ID" value="KDO30937.1"/>
    <property type="molecule type" value="Genomic_DNA"/>
</dbReference>
<dbReference type="OrthoDB" id="548795at2759"/>
<organism evidence="1 2">
    <name type="scientific">Saprolegnia parasitica (strain CBS 223.65)</name>
    <dbReference type="NCBI Taxonomy" id="695850"/>
    <lineage>
        <taxon>Eukaryota</taxon>
        <taxon>Sar</taxon>
        <taxon>Stramenopiles</taxon>
        <taxon>Oomycota</taxon>
        <taxon>Saprolegniomycetes</taxon>
        <taxon>Saprolegniales</taxon>
        <taxon>Saprolegniaceae</taxon>
        <taxon>Saprolegnia</taxon>
    </lineage>
</organism>
<dbReference type="InterPro" id="IPR055308">
    <property type="entry name" value="TEX47-like"/>
</dbReference>
<name>A0A067CVV7_SAPPC</name>
<proteinExistence type="predicted"/>
<dbReference type="RefSeq" id="XP_012198121.1">
    <property type="nucleotide sequence ID" value="XM_012342731.1"/>
</dbReference>
<gene>
    <name evidence="1" type="ORF">SPRG_04125</name>
</gene>
<dbReference type="AlphaFoldDB" id="A0A067CVV7"/>